<evidence type="ECO:0000313" key="3">
    <source>
        <dbReference type="Proteomes" id="UP000240481"/>
    </source>
</evidence>
<dbReference type="RefSeq" id="WP_107302721.1">
    <property type="nucleotide sequence ID" value="NZ_AP024853.1"/>
</dbReference>
<dbReference type="EMBL" id="PYLZ01000005">
    <property type="protein sequence ID" value="PSW24518.1"/>
    <property type="molecule type" value="Genomic_DNA"/>
</dbReference>
<keyword evidence="3" id="KW-1185">Reference proteome</keyword>
<dbReference type="Proteomes" id="UP000240481">
    <property type="component" value="Unassembled WGS sequence"/>
</dbReference>
<comment type="caution">
    <text evidence="2">The sequence shown here is derived from an EMBL/GenBank/DDBJ whole genome shotgun (WGS) entry which is preliminary data.</text>
</comment>
<organism evidence="2 3">
    <name type="scientific">Photobacterium swingsii</name>
    <dbReference type="NCBI Taxonomy" id="680026"/>
    <lineage>
        <taxon>Bacteria</taxon>
        <taxon>Pseudomonadati</taxon>
        <taxon>Pseudomonadota</taxon>
        <taxon>Gammaproteobacteria</taxon>
        <taxon>Vibrionales</taxon>
        <taxon>Vibrionaceae</taxon>
        <taxon>Photobacterium</taxon>
    </lineage>
</organism>
<gene>
    <name evidence="2" type="ORF">C9I94_10805</name>
</gene>
<dbReference type="InterPro" id="IPR032427">
    <property type="entry name" value="P22_portal"/>
</dbReference>
<proteinExistence type="predicted"/>
<dbReference type="AlphaFoldDB" id="A0A2T3P778"/>
<sequence length="701" mass="79965">MNLSDDHSKSDGKGFNLTQLSRLLSDIDVQPNWRDPAQTCCDYYDGHQISSEVKETLIDRGQPVLINNLIAPTIDAVLGMEARTRTDLMLAADDDDGEQLQEALQERFKDAWRLARADRANADAYSSQIKSGLGWVEVTRNDDPFYGGKYKVKPVRRQEMWWDWHANEADLSDARWIMRKRWVDADEAISFFPDHAEIIKQAINNWADFADVESYQEQDSGLLAAYHEFDSWDRNQSEWMDQERGRICLQVIYYKTFRRGYVLDLPNGRTIEYNPTNIAQSVAVKMGKFTPRVAAWADIREAWFVGVHRIVDRECVAPTGYFPIVPFLGYRKDKSGEPYGIIDRMISSQDEINFRRMKLTWLLQAKRVIADKDATNMSRDDLLNEVERADGYIELNPDRKNKKTISEAIQIQQDFNIASQQFTVMQDAMRQIQDVAGVYNAMMGQDSSATSGVAINSLVEQGATTLAEINDNYHYSRTRVADLLMAYLIEDLAKQSNISVTVNKDDVHKRKVVQLNVSNDDGSVTNDVKRWKGHIAQAPVQQTATYRAQMAQQLTALVAQLPPEIQMATLDMVVELMDIPNKQEILNRIRQTLNIPKQQEDMTEEELAAQQQQAEKQEQMEQLQMQQVKSEVDLGMAKVAELQAKIEKLNRDIESADVSDQKVEADTAKVLTEVQQVKAQADNAVNAVLENLDQQLATMEF</sequence>
<feature type="coiled-coil region" evidence="1">
    <location>
        <begin position="600"/>
        <end position="659"/>
    </location>
</feature>
<keyword evidence="1" id="KW-0175">Coiled coil</keyword>
<accession>A0A2T3P778</accession>
<reference evidence="2 3" key="1">
    <citation type="submission" date="2018-01" db="EMBL/GenBank/DDBJ databases">
        <title>Whole genome sequencing of Histamine producing bacteria.</title>
        <authorList>
            <person name="Butler K."/>
        </authorList>
    </citation>
    <scope>NUCLEOTIDE SEQUENCE [LARGE SCALE GENOMIC DNA]</scope>
    <source>
        <strain evidence="2 3">DSM 24669</strain>
    </source>
</reference>
<evidence type="ECO:0000256" key="1">
    <source>
        <dbReference type="SAM" id="Coils"/>
    </source>
</evidence>
<name>A0A2T3P778_9GAMM</name>
<dbReference type="Pfam" id="PF16510">
    <property type="entry name" value="P22_portal"/>
    <property type="match status" value="1"/>
</dbReference>
<evidence type="ECO:0000313" key="2">
    <source>
        <dbReference type="EMBL" id="PSW24518.1"/>
    </source>
</evidence>
<dbReference type="OrthoDB" id="8564969at2"/>
<protein>
    <submittedName>
        <fullName evidence="2">Portal protein</fullName>
    </submittedName>
</protein>